<evidence type="ECO:0000313" key="1">
    <source>
        <dbReference type="EMBL" id="EKD44451.1"/>
    </source>
</evidence>
<organism evidence="1">
    <name type="scientific">uncultured bacterium</name>
    <name type="common">gcode 4</name>
    <dbReference type="NCBI Taxonomy" id="1234023"/>
    <lineage>
        <taxon>Bacteria</taxon>
        <taxon>environmental samples</taxon>
    </lineage>
</organism>
<dbReference type="AlphaFoldDB" id="K1Z585"/>
<dbReference type="Gene3D" id="3.40.50.300">
    <property type="entry name" value="P-loop containing nucleotide triphosphate hydrolases"/>
    <property type="match status" value="1"/>
</dbReference>
<reference evidence="1" key="1">
    <citation type="journal article" date="2012" name="Science">
        <title>Fermentation, hydrogen, and sulfur metabolism in multiple uncultivated bacterial phyla.</title>
        <authorList>
            <person name="Wrighton K.C."/>
            <person name="Thomas B.C."/>
            <person name="Sharon I."/>
            <person name="Miller C.S."/>
            <person name="Castelle C.J."/>
            <person name="VerBerkmoes N.C."/>
            <person name="Wilkins M.J."/>
            <person name="Hettich R.L."/>
            <person name="Lipton M.S."/>
            <person name="Williams K.H."/>
            <person name="Long P.E."/>
            <person name="Banfield J.F."/>
        </authorList>
    </citation>
    <scope>NUCLEOTIDE SEQUENCE [LARGE SCALE GENOMIC DNA]</scope>
</reference>
<accession>K1Z585</accession>
<proteinExistence type="predicted"/>
<dbReference type="SUPFAM" id="SSF52540">
    <property type="entry name" value="P-loop containing nucleoside triphosphate hydrolases"/>
    <property type="match status" value="1"/>
</dbReference>
<dbReference type="EMBL" id="AMFJ01028861">
    <property type="protein sequence ID" value="EKD44451.1"/>
    <property type="molecule type" value="Genomic_DNA"/>
</dbReference>
<gene>
    <name evidence="1" type="ORF">ACD_71C00130G0013</name>
</gene>
<dbReference type="InterPro" id="IPR027417">
    <property type="entry name" value="P-loop_NTPase"/>
</dbReference>
<name>K1Z585_9BACT</name>
<protein>
    <submittedName>
        <fullName evidence="1">Uncharacterized protein</fullName>
    </submittedName>
</protein>
<comment type="caution">
    <text evidence="1">The sequence shown here is derived from an EMBL/GenBank/DDBJ whole genome shotgun (WGS) entry which is preliminary data.</text>
</comment>
<sequence>MKRQDNKRPILIGEVQSSLIQEDTKLLSIDYSQFKAAHGAVCWKSGAGKTRALTSVLFWTMKNSIISHYEDLSKEPDSYIVCDPHNSNLPPLLSLLKDFYAEHPEYSRTSHIQNFKKRSSDPDGKSIYKGHYVEKTLIFNPLASKRLASDSSYLDKAVNLNVSALKSIFDFSSFWPRNTEAIEWVIRACLFINAHILRTAPNEPLITYKHIYWLFDTLKKTGKLPLWVNSRLKEIFESAIPNQKDTLEAINSHLKGLIAYQMVNKEYFDTTITKFKDFSGDLWYTFWYWSEYSDLTLDLEIVYWATNLETNGYFLDLSAFSNQERQVIIAFFYSASYFIWSLKDHQKALGASWTICDEFRSFLILKGEKNYLIDLLEKWLNENRKHFIFYLFVLQSVSRELKDLFNNFWYIFVFALPPDQAEFFSDILSFWIAGSPEEKVITEKHICNLQRWSFIASFDTVEYWLLTVMSKSLDMNDPKIRKALIG</sequence>